<accession>A0A0W8DDC4</accession>
<dbReference type="InterPro" id="IPR011545">
    <property type="entry name" value="DEAD/DEAH_box_helicase_dom"/>
</dbReference>
<dbReference type="AlphaFoldDB" id="A0A0W8DDC4"/>
<evidence type="ECO:0000256" key="1">
    <source>
        <dbReference type="ARBA" id="ARBA00008792"/>
    </source>
</evidence>
<keyword evidence="6" id="KW-0067">ATP-binding</keyword>
<keyword evidence="5" id="KW-0347">Helicase</keyword>
<comment type="caution">
    <text evidence="10">The sequence shown here is derived from an EMBL/GenBank/DDBJ whole genome shotgun (WGS) entry which is preliminary data.</text>
</comment>
<organism evidence="10 11">
    <name type="scientific">Phytophthora nicotianae</name>
    <name type="common">Potato buckeye rot agent</name>
    <name type="synonym">Phytophthora parasitica</name>
    <dbReference type="NCBI Taxonomy" id="4792"/>
    <lineage>
        <taxon>Eukaryota</taxon>
        <taxon>Sar</taxon>
        <taxon>Stramenopiles</taxon>
        <taxon>Oomycota</taxon>
        <taxon>Peronosporomycetes</taxon>
        <taxon>Peronosporales</taxon>
        <taxon>Peronosporaceae</taxon>
        <taxon>Phytophthora</taxon>
    </lineage>
</organism>
<reference evidence="10 11" key="1">
    <citation type="submission" date="2015-11" db="EMBL/GenBank/DDBJ databases">
        <title>Genomes and virulence difference between two physiological races of Phytophthora nicotianae.</title>
        <authorList>
            <person name="Liu H."/>
            <person name="Ma X."/>
            <person name="Yu H."/>
            <person name="Fang D."/>
            <person name="Li Y."/>
            <person name="Wang X."/>
            <person name="Wang W."/>
            <person name="Dong Y."/>
            <person name="Xiao B."/>
        </authorList>
    </citation>
    <scope>NUCLEOTIDE SEQUENCE [LARGE SCALE GENOMIC DNA]</scope>
    <source>
        <strain evidence="11">race 1</strain>
    </source>
</reference>
<comment type="similarity">
    <text evidence="1">Belongs to the DEAD box helicase family. DEAH subfamily.</text>
</comment>
<feature type="domain" description="Helicase ATP-binding" evidence="9">
    <location>
        <begin position="60"/>
        <end position="240"/>
    </location>
</feature>
<evidence type="ECO:0000256" key="3">
    <source>
        <dbReference type="ARBA" id="ARBA00022741"/>
    </source>
</evidence>
<evidence type="ECO:0000313" key="11">
    <source>
        <dbReference type="Proteomes" id="UP000054636"/>
    </source>
</evidence>
<evidence type="ECO:0000256" key="5">
    <source>
        <dbReference type="ARBA" id="ARBA00022806"/>
    </source>
</evidence>
<dbReference type="GO" id="GO:0003723">
    <property type="term" value="F:RNA binding"/>
    <property type="evidence" value="ECO:0007669"/>
    <property type="project" value="TreeGrafter"/>
</dbReference>
<name>A0A0W8DDC4_PHYNI</name>
<evidence type="ECO:0000256" key="6">
    <source>
        <dbReference type="ARBA" id="ARBA00022840"/>
    </source>
</evidence>
<evidence type="ECO:0000259" key="9">
    <source>
        <dbReference type="PROSITE" id="PS51192"/>
    </source>
</evidence>
<dbReference type="Proteomes" id="UP000054636">
    <property type="component" value="Unassembled WGS sequence"/>
</dbReference>
<dbReference type="EMBL" id="LNFP01000306">
    <property type="protein sequence ID" value="KUF94331.1"/>
    <property type="molecule type" value="Genomic_DNA"/>
</dbReference>
<gene>
    <name evidence="10" type="ORF">AM588_10006149</name>
</gene>
<evidence type="ECO:0000256" key="4">
    <source>
        <dbReference type="ARBA" id="ARBA00022801"/>
    </source>
</evidence>
<evidence type="ECO:0000313" key="10">
    <source>
        <dbReference type="EMBL" id="KUF94331.1"/>
    </source>
</evidence>
<dbReference type="InterPro" id="IPR027417">
    <property type="entry name" value="P-loop_NTPase"/>
</dbReference>
<dbReference type="EC" id="3.6.4.13" evidence="2"/>
<dbReference type="GO" id="GO:0005524">
    <property type="term" value="F:ATP binding"/>
    <property type="evidence" value="ECO:0007669"/>
    <property type="project" value="UniProtKB-KW"/>
</dbReference>
<keyword evidence="3" id="KW-0547">Nucleotide-binding</keyword>
<dbReference type="SUPFAM" id="SSF52540">
    <property type="entry name" value="P-loop containing nucleoside triphosphate hydrolases"/>
    <property type="match status" value="1"/>
</dbReference>
<evidence type="ECO:0000256" key="8">
    <source>
        <dbReference type="SAM" id="MobiDB-lite"/>
    </source>
</evidence>
<dbReference type="PROSITE" id="PS51192">
    <property type="entry name" value="HELICASE_ATP_BIND_1"/>
    <property type="match status" value="1"/>
</dbReference>
<dbReference type="PANTHER" id="PTHR18934">
    <property type="entry name" value="ATP-DEPENDENT RNA HELICASE"/>
    <property type="match status" value="1"/>
</dbReference>
<dbReference type="Gene3D" id="3.40.50.300">
    <property type="entry name" value="P-loop containing nucleotide triphosphate hydrolases"/>
    <property type="match status" value="1"/>
</dbReference>
<dbReference type="GO" id="GO:0003724">
    <property type="term" value="F:RNA helicase activity"/>
    <property type="evidence" value="ECO:0007669"/>
    <property type="project" value="UniProtKB-EC"/>
</dbReference>
<feature type="region of interest" description="Disordered" evidence="8">
    <location>
        <begin position="1"/>
        <end position="22"/>
    </location>
</feature>
<dbReference type="GO" id="GO:0016787">
    <property type="term" value="F:hydrolase activity"/>
    <property type="evidence" value="ECO:0007669"/>
    <property type="project" value="UniProtKB-KW"/>
</dbReference>
<dbReference type="SMART" id="SM00487">
    <property type="entry name" value="DEXDc"/>
    <property type="match status" value="1"/>
</dbReference>
<protein>
    <recommendedName>
        <fullName evidence="2">RNA helicase</fullName>
        <ecNumber evidence="2">3.6.4.13</ecNumber>
    </recommendedName>
</protein>
<evidence type="ECO:0000256" key="7">
    <source>
        <dbReference type="ARBA" id="ARBA00047984"/>
    </source>
</evidence>
<dbReference type="Pfam" id="PF00270">
    <property type="entry name" value="DEAD"/>
    <property type="match status" value="1"/>
</dbReference>
<proteinExistence type="inferred from homology"/>
<dbReference type="PANTHER" id="PTHR18934:SF136">
    <property type="entry name" value="ATP-DEPENDENT RNA HELICASE DHX35-RELATED"/>
    <property type="match status" value="1"/>
</dbReference>
<dbReference type="FunFam" id="3.40.50.300:FF:000578">
    <property type="entry name" value="probable ATP-dependent RNA helicase DHX35"/>
    <property type="match status" value="1"/>
</dbReference>
<evidence type="ECO:0000256" key="2">
    <source>
        <dbReference type="ARBA" id="ARBA00012552"/>
    </source>
</evidence>
<sequence length="252" mass="28414">MAAFWRPGATLPGADAEAEATRDLPKDAEVPAVQFNPLHGLSLRAQRSRLPVSNHRCEILYAIETHATTILVGATGSGKTTQVPQYLLEAGWAASRPRRSQAVSETTRNRVIVCTQPRRVATVTIAERVAQEMGCRVGEEVGYAVRFEEKWNPERTKIKFVTDGLLLRETMRDPLLSRYSVVMLVRDEAHERNLETDLLLGLIKKIQRKRPDLRVIIASATLQVDTFVKFFRRRKEKVPEQGVTSSGRPPRY</sequence>
<comment type="catalytic activity">
    <reaction evidence="7">
        <text>ATP + H2O = ADP + phosphate + H(+)</text>
        <dbReference type="Rhea" id="RHEA:13065"/>
        <dbReference type="ChEBI" id="CHEBI:15377"/>
        <dbReference type="ChEBI" id="CHEBI:15378"/>
        <dbReference type="ChEBI" id="CHEBI:30616"/>
        <dbReference type="ChEBI" id="CHEBI:43474"/>
        <dbReference type="ChEBI" id="CHEBI:456216"/>
        <dbReference type="EC" id="3.6.4.13"/>
    </reaction>
</comment>
<keyword evidence="4" id="KW-0378">Hydrolase</keyword>
<dbReference type="InterPro" id="IPR014001">
    <property type="entry name" value="Helicase_ATP-bd"/>
</dbReference>